<evidence type="ECO:0000313" key="7">
    <source>
        <dbReference type="Proteomes" id="UP000824094"/>
    </source>
</evidence>
<dbReference type="AlphaFoldDB" id="A0A9D1MHV6"/>
<sequence>MLSMRGINKSYPLGEGSVQVLFDVNFDVRKKEFVSILGPSGSGKSTLMNIIGCLDTATSGSYVLNGQDIGSLKDRQLAKVRNSDIGFVFQQFQLLNRMTALDNVVLPLIYAKVPSKERRARATVLLNKVGLGDKMMNKPKQLSGGQQQRVAIARAMVTDPAIILADEPTGALDQKTGAQIMDLFEQLNKEGKTIIMITHDPKIARRAKRIVHILDGRLYTEEEYNAIYDEDGIKWEDKPTIRERRRRRLENV</sequence>
<feature type="domain" description="ABC transporter" evidence="5">
    <location>
        <begin position="2"/>
        <end position="240"/>
    </location>
</feature>
<reference evidence="6" key="1">
    <citation type="submission" date="2020-10" db="EMBL/GenBank/DDBJ databases">
        <authorList>
            <person name="Gilroy R."/>
        </authorList>
    </citation>
    <scope>NUCLEOTIDE SEQUENCE</scope>
    <source>
        <strain evidence="6">18911</strain>
    </source>
</reference>
<dbReference type="EMBL" id="DVNF01000085">
    <property type="protein sequence ID" value="HIU60333.1"/>
    <property type="molecule type" value="Genomic_DNA"/>
</dbReference>
<dbReference type="InterPro" id="IPR027417">
    <property type="entry name" value="P-loop_NTPase"/>
</dbReference>
<dbReference type="InterPro" id="IPR003593">
    <property type="entry name" value="AAA+_ATPase"/>
</dbReference>
<dbReference type="Proteomes" id="UP000824094">
    <property type="component" value="Unassembled WGS sequence"/>
</dbReference>
<dbReference type="GO" id="GO:0005524">
    <property type="term" value="F:ATP binding"/>
    <property type="evidence" value="ECO:0007669"/>
    <property type="project" value="UniProtKB-KW"/>
</dbReference>
<dbReference type="SUPFAM" id="SSF52540">
    <property type="entry name" value="P-loop containing nucleoside triphosphate hydrolases"/>
    <property type="match status" value="1"/>
</dbReference>
<dbReference type="GO" id="GO:0016887">
    <property type="term" value="F:ATP hydrolysis activity"/>
    <property type="evidence" value="ECO:0007669"/>
    <property type="project" value="InterPro"/>
</dbReference>
<proteinExistence type="inferred from homology"/>
<dbReference type="CDD" id="cd03255">
    <property type="entry name" value="ABC_MJ0796_LolCDE_FtsE"/>
    <property type="match status" value="1"/>
</dbReference>
<name>A0A9D1MHV6_9FIRM</name>
<dbReference type="FunFam" id="3.40.50.300:FF:000032">
    <property type="entry name" value="Export ABC transporter ATP-binding protein"/>
    <property type="match status" value="1"/>
</dbReference>
<dbReference type="InterPro" id="IPR003439">
    <property type="entry name" value="ABC_transporter-like_ATP-bd"/>
</dbReference>
<comment type="similarity">
    <text evidence="1">Belongs to the ABC transporter superfamily.</text>
</comment>
<evidence type="ECO:0000259" key="5">
    <source>
        <dbReference type="PROSITE" id="PS50893"/>
    </source>
</evidence>
<dbReference type="InterPro" id="IPR017911">
    <property type="entry name" value="MacB-like_ATP-bd"/>
</dbReference>
<dbReference type="GO" id="GO:0098796">
    <property type="term" value="C:membrane protein complex"/>
    <property type="evidence" value="ECO:0007669"/>
    <property type="project" value="UniProtKB-ARBA"/>
</dbReference>
<dbReference type="Gene3D" id="3.40.50.300">
    <property type="entry name" value="P-loop containing nucleotide triphosphate hydrolases"/>
    <property type="match status" value="1"/>
</dbReference>
<evidence type="ECO:0000256" key="1">
    <source>
        <dbReference type="ARBA" id="ARBA00005417"/>
    </source>
</evidence>
<dbReference type="PROSITE" id="PS00211">
    <property type="entry name" value="ABC_TRANSPORTER_1"/>
    <property type="match status" value="1"/>
</dbReference>
<comment type="caution">
    <text evidence="6">The sequence shown here is derived from an EMBL/GenBank/DDBJ whole genome shotgun (WGS) entry which is preliminary data.</text>
</comment>
<evidence type="ECO:0000256" key="3">
    <source>
        <dbReference type="ARBA" id="ARBA00022741"/>
    </source>
</evidence>
<dbReference type="PANTHER" id="PTHR42798:SF6">
    <property type="entry name" value="CELL DIVISION ATP-BINDING PROTEIN FTSE"/>
    <property type="match status" value="1"/>
</dbReference>
<dbReference type="GO" id="GO:0022857">
    <property type="term" value="F:transmembrane transporter activity"/>
    <property type="evidence" value="ECO:0007669"/>
    <property type="project" value="UniProtKB-ARBA"/>
</dbReference>
<dbReference type="PANTHER" id="PTHR42798">
    <property type="entry name" value="LIPOPROTEIN-RELEASING SYSTEM ATP-BINDING PROTEIN LOLD"/>
    <property type="match status" value="1"/>
</dbReference>
<dbReference type="SMART" id="SM00382">
    <property type="entry name" value="AAA"/>
    <property type="match status" value="1"/>
</dbReference>
<dbReference type="InterPro" id="IPR017871">
    <property type="entry name" value="ABC_transporter-like_CS"/>
</dbReference>
<keyword evidence="2" id="KW-0813">Transport</keyword>
<dbReference type="Pfam" id="PF00005">
    <property type="entry name" value="ABC_tran"/>
    <property type="match status" value="1"/>
</dbReference>
<organism evidence="6 7">
    <name type="scientific">Candidatus Stercoripulliclostridium merdigallinarum</name>
    <dbReference type="NCBI Taxonomy" id="2840951"/>
    <lineage>
        <taxon>Bacteria</taxon>
        <taxon>Bacillati</taxon>
        <taxon>Bacillota</taxon>
        <taxon>Clostridia</taxon>
        <taxon>Eubacteriales</taxon>
        <taxon>Candidatus Stercoripulliclostridium</taxon>
    </lineage>
</organism>
<reference evidence="6" key="2">
    <citation type="journal article" date="2021" name="PeerJ">
        <title>Extensive microbial diversity within the chicken gut microbiome revealed by metagenomics and culture.</title>
        <authorList>
            <person name="Gilroy R."/>
            <person name="Ravi A."/>
            <person name="Getino M."/>
            <person name="Pursley I."/>
            <person name="Horton D.L."/>
            <person name="Alikhan N.F."/>
            <person name="Baker D."/>
            <person name="Gharbi K."/>
            <person name="Hall N."/>
            <person name="Watson M."/>
            <person name="Adriaenssens E.M."/>
            <person name="Foster-Nyarko E."/>
            <person name="Jarju S."/>
            <person name="Secka A."/>
            <person name="Antonio M."/>
            <person name="Oren A."/>
            <person name="Chaudhuri R.R."/>
            <person name="La Ragione R."/>
            <person name="Hildebrand F."/>
            <person name="Pallen M.J."/>
        </authorList>
    </citation>
    <scope>NUCLEOTIDE SEQUENCE</scope>
    <source>
        <strain evidence="6">18911</strain>
    </source>
</reference>
<accession>A0A9D1MHV6</accession>
<protein>
    <submittedName>
        <fullName evidence="6">ABC transporter ATP-binding protein</fullName>
    </submittedName>
</protein>
<gene>
    <name evidence="6" type="ORF">IAB05_02950</name>
</gene>
<evidence type="ECO:0000313" key="6">
    <source>
        <dbReference type="EMBL" id="HIU60333.1"/>
    </source>
</evidence>
<evidence type="ECO:0000256" key="4">
    <source>
        <dbReference type="ARBA" id="ARBA00022840"/>
    </source>
</evidence>
<keyword evidence="3" id="KW-0547">Nucleotide-binding</keyword>
<evidence type="ECO:0000256" key="2">
    <source>
        <dbReference type="ARBA" id="ARBA00022448"/>
    </source>
</evidence>
<keyword evidence="4 6" id="KW-0067">ATP-binding</keyword>
<dbReference type="PROSITE" id="PS50893">
    <property type="entry name" value="ABC_TRANSPORTER_2"/>
    <property type="match status" value="1"/>
</dbReference>